<dbReference type="EMBL" id="JBHSFV010000008">
    <property type="protein sequence ID" value="MFC4634906.1"/>
    <property type="molecule type" value="Genomic_DNA"/>
</dbReference>
<proteinExistence type="predicted"/>
<reference evidence="3" key="1">
    <citation type="journal article" date="2019" name="Int. J. Syst. Evol. Microbiol.">
        <title>The Global Catalogue of Microorganisms (GCM) 10K type strain sequencing project: providing services to taxonomists for standard genome sequencing and annotation.</title>
        <authorList>
            <consortium name="The Broad Institute Genomics Platform"/>
            <consortium name="The Broad Institute Genome Sequencing Center for Infectious Disease"/>
            <person name="Wu L."/>
            <person name="Ma J."/>
        </authorList>
    </citation>
    <scope>NUCLEOTIDE SEQUENCE [LARGE SCALE GENOMIC DNA]</scope>
    <source>
        <strain evidence="3">YJ-61-S</strain>
    </source>
</reference>
<evidence type="ECO:0008006" key="4">
    <source>
        <dbReference type="Google" id="ProtNLM"/>
    </source>
</evidence>
<feature type="transmembrane region" description="Helical" evidence="1">
    <location>
        <begin position="6"/>
        <end position="27"/>
    </location>
</feature>
<evidence type="ECO:0000313" key="2">
    <source>
        <dbReference type="EMBL" id="MFC4634906.1"/>
    </source>
</evidence>
<dbReference type="Pfam" id="PF12869">
    <property type="entry name" value="tRNA_anti-like"/>
    <property type="match status" value="1"/>
</dbReference>
<organism evidence="2 3">
    <name type="scientific">Dokdonia ponticola</name>
    <dbReference type="NCBI Taxonomy" id="2041041"/>
    <lineage>
        <taxon>Bacteria</taxon>
        <taxon>Pseudomonadati</taxon>
        <taxon>Bacteroidota</taxon>
        <taxon>Flavobacteriia</taxon>
        <taxon>Flavobacteriales</taxon>
        <taxon>Flavobacteriaceae</taxon>
        <taxon>Dokdonia</taxon>
    </lineage>
</organism>
<evidence type="ECO:0000256" key="1">
    <source>
        <dbReference type="SAM" id="Phobius"/>
    </source>
</evidence>
<protein>
    <recommendedName>
        <fullName evidence="4">tRNA_anti-like</fullName>
    </recommendedName>
</protein>
<keyword evidence="1" id="KW-0472">Membrane</keyword>
<comment type="caution">
    <text evidence="2">The sequence shown here is derived from an EMBL/GenBank/DDBJ whole genome shotgun (WGS) entry which is preliminary data.</text>
</comment>
<name>A0ABV9HZX4_9FLAO</name>
<keyword evidence="1" id="KW-0812">Transmembrane</keyword>
<dbReference type="Proteomes" id="UP001596043">
    <property type="component" value="Unassembled WGS sequence"/>
</dbReference>
<dbReference type="InterPro" id="IPR024422">
    <property type="entry name" value="Protein_unknown_function_OB"/>
</dbReference>
<accession>A0ABV9HZX4</accession>
<keyword evidence="3" id="KW-1185">Reference proteome</keyword>
<dbReference type="RefSeq" id="WP_379979625.1">
    <property type="nucleotide sequence ID" value="NZ_JBHSFV010000008.1"/>
</dbReference>
<sequence>MSKSGIFKIILLGCSALLFIYAIFRYLETPEDTHNVKTQVSLSSNELISLMSNKVDSSFYQYVDKAIEIESVIKEINKKEGVYTLLLSGDDKDTLIICEMQKNQNVHIQKLTIGDPIVVKGVFKGFLKDAVLLNCIIMP</sequence>
<evidence type="ECO:0000313" key="3">
    <source>
        <dbReference type="Proteomes" id="UP001596043"/>
    </source>
</evidence>
<keyword evidence="1" id="KW-1133">Transmembrane helix</keyword>
<gene>
    <name evidence="2" type="ORF">ACFO3O_13380</name>
</gene>